<dbReference type="InterPro" id="IPR023214">
    <property type="entry name" value="HAD_sf"/>
</dbReference>
<dbReference type="SUPFAM" id="SSF56784">
    <property type="entry name" value="HAD-like"/>
    <property type="match status" value="1"/>
</dbReference>
<dbReference type="Proteomes" id="UP001523565">
    <property type="component" value="Unassembled WGS sequence"/>
</dbReference>
<evidence type="ECO:0000313" key="2">
    <source>
        <dbReference type="Proteomes" id="UP001523565"/>
    </source>
</evidence>
<organism evidence="1 2">
    <name type="scientific">Ohessyouella blattaphilus</name>
    <dbReference type="NCBI Taxonomy" id="2949333"/>
    <lineage>
        <taxon>Bacteria</taxon>
        <taxon>Bacillati</taxon>
        <taxon>Bacillota</taxon>
        <taxon>Clostridia</taxon>
        <taxon>Lachnospirales</taxon>
        <taxon>Lachnospiraceae</taxon>
        <taxon>Ohessyouella</taxon>
    </lineage>
</organism>
<dbReference type="InterPro" id="IPR023198">
    <property type="entry name" value="PGP-like_dom2"/>
</dbReference>
<accession>A0ABT1EJX6</accession>
<keyword evidence="1" id="KW-0378">Hydrolase</keyword>
<dbReference type="InterPro" id="IPR041492">
    <property type="entry name" value="HAD_2"/>
</dbReference>
<dbReference type="NCBIfam" id="TIGR01549">
    <property type="entry name" value="HAD-SF-IA-v1"/>
    <property type="match status" value="1"/>
</dbReference>
<protein>
    <submittedName>
        <fullName evidence="1">HAD family hydrolase</fullName>
    </submittedName>
</protein>
<sequence length="209" mass="23361">MIDGIIFDLDGTLWDSTGVCAKAWNHAVEKATGKNPGFTAATLKAQFGKLVPVIAANLFPEESTKRQLELMDLCVEEEHRQLRLTPGTLYPELEDTLKTLQEKYPLFIVSNSQAGYIELFLEDFDFHHYFKDHLCAGDTNLPKNENITIIKEKHHLEACVYVGDTNGDHDASLKSGTPFIHAAYGFEEVANPDGVIKSFSDLLTVVEKF</sequence>
<dbReference type="PANTHER" id="PTHR43434">
    <property type="entry name" value="PHOSPHOGLYCOLATE PHOSPHATASE"/>
    <property type="match status" value="1"/>
</dbReference>
<dbReference type="EMBL" id="JAMZFV010000021">
    <property type="protein sequence ID" value="MCP1111003.1"/>
    <property type="molecule type" value="Genomic_DNA"/>
</dbReference>
<dbReference type="SFLD" id="SFLDG01129">
    <property type="entry name" value="C1.5:_HAD__Beta-PGM__Phosphata"/>
    <property type="match status" value="1"/>
</dbReference>
<dbReference type="SFLD" id="SFLDS00003">
    <property type="entry name" value="Haloacid_Dehalogenase"/>
    <property type="match status" value="1"/>
</dbReference>
<dbReference type="InterPro" id="IPR006439">
    <property type="entry name" value="HAD-SF_hydro_IA"/>
</dbReference>
<dbReference type="GO" id="GO:0016787">
    <property type="term" value="F:hydrolase activity"/>
    <property type="evidence" value="ECO:0007669"/>
    <property type="project" value="UniProtKB-KW"/>
</dbReference>
<keyword evidence="2" id="KW-1185">Reference proteome</keyword>
<gene>
    <name evidence="1" type="ORF">NK118_12155</name>
</gene>
<dbReference type="PANTHER" id="PTHR43434:SF1">
    <property type="entry name" value="PHOSPHOGLYCOLATE PHOSPHATASE"/>
    <property type="match status" value="1"/>
</dbReference>
<reference evidence="1 2" key="1">
    <citation type="journal article" date="2022" name="Genome Biol. Evol.">
        <title>Host diet, physiology and behaviors set the stage for Lachnospiraceae cladogenesis.</title>
        <authorList>
            <person name="Vera-Ponce De Leon A."/>
            <person name="Schneider M."/>
            <person name="Jahnes B.C."/>
            <person name="Sadowski V."/>
            <person name="Camuy-Velez L.A."/>
            <person name="Duan J."/>
            <person name="Sabree Z.L."/>
        </authorList>
    </citation>
    <scope>NUCLEOTIDE SEQUENCE [LARGE SCALE GENOMIC DNA]</scope>
    <source>
        <strain evidence="1 2">PAL227</strain>
    </source>
</reference>
<dbReference type="InterPro" id="IPR036412">
    <property type="entry name" value="HAD-like_sf"/>
</dbReference>
<dbReference type="Gene3D" id="3.40.50.1000">
    <property type="entry name" value="HAD superfamily/HAD-like"/>
    <property type="match status" value="1"/>
</dbReference>
<dbReference type="Pfam" id="PF13419">
    <property type="entry name" value="HAD_2"/>
    <property type="match status" value="1"/>
</dbReference>
<comment type="caution">
    <text evidence="1">The sequence shown here is derived from an EMBL/GenBank/DDBJ whole genome shotgun (WGS) entry which is preliminary data.</text>
</comment>
<evidence type="ECO:0000313" key="1">
    <source>
        <dbReference type="EMBL" id="MCP1111003.1"/>
    </source>
</evidence>
<proteinExistence type="predicted"/>
<name>A0ABT1EJX6_9FIRM</name>
<dbReference type="RefSeq" id="WP_262069884.1">
    <property type="nucleotide sequence ID" value="NZ_JAMXOC010000021.1"/>
</dbReference>
<dbReference type="Gene3D" id="1.10.150.240">
    <property type="entry name" value="Putative phosphatase, domain 2"/>
    <property type="match status" value="1"/>
</dbReference>
<dbReference type="InterPro" id="IPR050155">
    <property type="entry name" value="HAD-like_hydrolase_sf"/>
</dbReference>